<feature type="compositionally biased region" description="Low complexity" evidence="1">
    <location>
        <begin position="655"/>
        <end position="665"/>
    </location>
</feature>
<feature type="compositionally biased region" description="Pro residues" evidence="1">
    <location>
        <begin position="625"/>
        <end position="636"/>
    </location>
</feature>
<dbReference type="AlphaFoldDB" id="A0A366HBN3"/>
<dbReference type="Proteomes" id="UP000253426">
    <property type="component" value="Unassembled WGS sequence"/>
</dbReference>
<proteinExistence type="predicted"/>
<gene>
    <name evidence="3" type="ORF">DES53_109180</name>
</gene>
<keyword evidence="2" id="KW-1133">Transmembrane helix</keyword>
<feature type="compositionally biased region" description="Low complexity" evidence="1">
    <location>
        <begin position="201"/>
        <end position="217"/>
    </location>
</feature>
<feature type="region of interest" description="Disordered" evidence="1">
    <location>
        <begin position="398"/>
        <end position="678"/>
    </location>
</feature>
<feature type="transmembrane region" description="Helical" evidence="2">
    <location>
        <begin position="370"/>
        <end position="390"/>
    </location>
</feature>
<feature type="compositionally biased region" description="Low complexity" evidence="1">
    <location>
        <begin position="176"/>
        <end position="192"/>
    </location>
</feature>
<evidence type="ECO:0000256" key="2">
    <source>
        <dbReference type="SAM" id="Phobius"/>
    </source>
</evidence>
<keyword evidence="2" id="KW-0812">Transmembrane</keyword>
<organism evidence="3 4">
    <name type="scientific">Roseimicrobium gellanilyticum</name>
    <dbReference type="NCBI Taxonomy" id="748857"/>
    <lineage>
        <taxon>Bacteria</taxon>
        <taxon>Pseudomonadati</taxon>
        <taxon>Verrucomicrobiota</taxon>
        <taxon>Verrucomicrobiia</taxon>
        <taxon>Verrucomicrobiales</taxon>
        <taxon>Verrucomicrobiaceae</taxon>
        <taxon>Roseimicrobium</taxon>
    </lineage>
</organism>
<feature type="compositionally biased region" description="Pro residues" evidence="1">
    <location>
        <begin position="101"/>
        <end position="112"/>
    </location>
</feature>
<keyword evidence="2" id="KW-0472">Membrane</keyword>
<feature type="compositionally biased region" description="Pro residues" evidence="1">
    <location>
        <begin position="447"/>
        <end position="464"/>
    </location>
</feature>
<feature type="compositionally biased region" description="Pro residues" evidence="1">
    <location>
        <begin position="558"/>
        <end position="572"/>
    </location>
</feature>
<feature type="compositionally biased region" description="Low complexity" evidence="1">
    <location>
        <begin position="149"/>
        <end position="160"/>
    </location>
</feature>
<keyword evidence="4" id="KW-1185">Reference proteome</keyword>
<feature type="compositionally biased region" description="Pro residues" evidence="1">
    <location>
        <begin position="161"/>
        <end position="175"/>
    </location>
</feature>
<evidence type="ECO:0000313" key="3">
    <source>
        <dbReference type="EMBL" id="RBP39753.1"/>
    </source>
</evidence>
<feature type="region of interest" description="Disordered" evidence="1">
    <location>
        <begin position="1"/>
        <end position="275"/>
    </location>
</feature>
<accession>A0A366HBN3</accession>
<name>A0A366HBN3_9BACT</name>
<sequence>MAGVTDQCPKCGTTITAPPESTLEPVRRKTKFAPVPKSEADSEHLPPPPAQPELPALPGWSASELADALKPPAPLPSYVPVGQSLAHAQPQLHTPERSLLPDPPAIPDPGPVFMPKRKAQSEGAVAVAPPPPAAPAKSDHPILGSILDAPTLPRGRATAPTPAPAPAWESPPAPDSAPEAPELPAPAAFLMPEPLPPPASLPEQPAQVSEPAPVEAAPSPPPLPPPPLAEAPAEEPIEQPAPVLSESPALESLTPTPAPAEEQAPTAPESLPESLASALTGQPLDAPTALAPTPEVASTPIALVPESLPDARAAEEAAMPGMGEVLAGGQIAQDPAAPPDTRDHRPLLHVPFLPVAESPSKGRRTQKRKMYILGVVLFLVIDVFIGFWLLNAPRGALSEGTPTESTPKPTVPPTPSSAKTETNATPPASPGTPAIGAPSEFAATQPEPSPEAAPAKPSSPPMAIPLPGHSATDVPTATPIPVTEASTPADPKKTEPEASPPPASSTTAGMNPSAAPVASPDTGKQPVKPENAVAAGPDEPSWLLKAGPKSGDAAGPTTPAPTAPAPPTPAPAAPGGDGTVASMMGPQPTPAPTPSGEDPPWLRRIQPTFPAIDGTPLLPSTPQQPVGPPPPAPPAPGAVDGSTIPPLAATTNMSVTPAPGVEGAPAPAPTPAPAPASTATLIGKLPDEAKNALEVLRSFLAAPTWQERSAYVQKPEATKSLMEKHAAKYGDGPINPGMIKFVDRHPGRDGGPPYCMFEIEGGDLKHEVLILIEQPAEGSPKIDWPTFVEFKDDLLLRFLETQGEPNQSFRVMLSRKHYFAKDVPDLASKDSFQVQQPNDRFDGHVFLPKSTQLSKKLASQLSWNQNMPVIVELAWRTNGKLHWVEIVRIVSYGWRS</sequence>
<protein>
    <submittedName>
        <fullName evidence="3">Uncharacterized protein</fullName>
    </submittedName>
</protein>
<evidence type="ECO:0000313" key="4">
    <source>
        <dbReference type="Proteomes" id="UP000253426"/>
    </source>
</evidence>
<feature type="compositionally biased region" description="Pro residues" evidence="1">
    <location>
        <begin position="218"/>
        <end position="229"/>
    </location>
</feature>
<reference evidence="3 4" key="1">
    <citation type="submission" date="2018-06" db="EMBL/GenBank/DDBJ databases">
        <title>Genomic Encyclopedia of Type Strains, Phase IV (KMG-IV): sequencing the most valuable type-strain genomes for metagenomic binning, comparative biology and taxonomic classification.</title>
        <authorList>
            <person name="Goeker M."/>
        </authorList>
    </citation>
    <scope>NUCLEOTIDE SEQUENCE [LARGE SCALE GENOMIC DNA]</scope>
    <source>
        <strain evidence="3 4">DSM 25532</strain>
    </source>
</reference>
<dbReference type="EMBL" id="QNRR01000009">
    <property type="protein sequence ID" value="RBP39753.1"/>
    <property type="molecule type" value="Genomic_DNA"/>
</dbReference>
<evidence type="ECO:0000256" key="1">
    <source>
        <dbReference type="SAM" id="MobiDB-lite"/>
    </source>
</evidence>
<feature type="compositionally biased region" description="Low complexity" evidence="1">
    <location>
        <begin position="259"/>
        <end position="269"/>
    </location>
</feature>
<comment type="caution">
    <text evidence="3">The sequence shown here is derived from an EMBL/GenBank/DDBJ whole genome shotgun (WGS) entry which is preliminary data.</text>
</comment>